<keyword evidence="10 15" id="KW-0479">Metal-binding</keyword>
<accession>A0ABS5Z1X7</accession>
<comment type="similarity">
    <text evidence="4">Belongs to the glycosyl hydrolase 35 family.</text>
</comment>
<dbReference type="Proteomes" id="UP001519654">
    <property type="component" value="Unassembled WGS sequence"/>
</dbReference>
<dbReference type="InterPro" id="IPR017853">
    <property type="entry name" value="GH"/>
</dbReference>
<proteinExistence type="inferred from homology"/>
<dbReference type="Gene3D" id="3.30.428.10">
    <property type="entry name" value="HIT-like"/>
    <property type="match status" value="2"/>
</dbReference>
<dbReference type="InterPro" id="IPR001944">
    <property type="entry name" value="Glycoside_Hdrlase_35"/>
</dbReference>
<dbReference type="PROSITE" id="PS00117">
    <property type="entry name" value="GAL_P_UDP_TRANSF_I"/>
    <property type="match status" value="1"/>
</dbReference>
<evidence type="ECO:0000313" key="19">
    <source>
        <dbReference type="EMBL" id="MBU2668400.1"/>
    </source>
</evidence>
<dbReference type="EC" id="2.7.7.12" evidence="6 14"/>
<dbReference type="GO" id="GO:0016779">
    <property type="term" value="F:nucleotidyltransferase activity"/>
    <property type="evidence" value="ECO:0007669"/>
    <property type="project" value="UniProtKB-KW"/>
</dbReference>
<comment type="catalytic activity">
    <reaction evidence="1 15">
        <text>alpha-D-galactose 1-phosphate + UDP-alpha-D-glucose = alpha-D-glucose 1-phosphate + UDP-alpha-D-galactose</text>
        <dbReference type="Rhea" id="RHEA:13989"/>
        <dbReference type="ChEBI" id="CHEBI:58336"/>
        <dbReference type="ChEBI" id="CHEBI:58601"/>
        <dbReference type="ChEBI" id="CHEBI:58885"/>
        <dbReference type="ChEBI" id="CHEBI:66914"/>
        <dbReference type="EC" id="2.7.7.12"/>
    </reaction>
</comment>
<evidence type="ECO:0000256" key="5">
    <source>
        <dbReference type="ARBA" id="ARBA00010951"/>
    </source>
</evidence>
<evidence type="ECO:0000256" key="12">
    <source>
        <dbReference type="ARBA" id="ARBA00023144"/>
    </source>
</evidence>
<evidence type="ECO:0000256" key="7">
    <source>
        <dbReference type="ARBA" id="ARBA00016340"/>
    </source>
</evidence>
<dbReference type="Pfam" id="PF01087">
    <property type="entry name" value="GalP_UDP_transf"/>
    <property type="match status" value="1"/>
</dbReference>
<dbReference type="NCBIfam" id="TIGR00209">
    <property type="entry name" value="galT_1"/>
    <property type="match status" value="1"/>
</dbReference>
<evidence type="ECO:0000256" key="15">
    <source>
        <dbReference type="RuleBase" id="RU000506"/>
    </source>
</evidence>
<evidence type="ECO:0000256" key="10">
    <source>
        <dbReference type="ARBA" id="ARBA00022723"/>
    </source>
</evidence>
<feature type="domain" description="Galactose-1-phosphate uridyl transferase N-terminal" evidence="16">
    <location>
        <begin position="811"/>
        <end position="993"/>
    </location>
</feature>
<evidence type="ECO:0000259" key="17">
    <source>
        <dbReference type="Pfam" id="PF01301"/>
    </source>
</evidence>
<dbReference type="Pfam" id="PF02744">
    <property type="entry name" value="GalP_UDP_tr_C"/>
    <property type="match status" value="1"/>
</dbReference>
<keyword evidence="13 15" id="KW-0119">Carbohydrate metabolism</keyword>
<dbReference type="InterPro" id="IPR005850">
    <property type="entry name" value="GalP_Utransf_C"/>
</dbReference>
<dbReference type="Pfam" id="PF01301">
    <property type="entry name" value="Glyco_hydro_35"/>
    <property type="match status" value="1"/>
</dbReference>
<comment type="cofactor">
    <cofactor evidence="2">
        <name>Zn(2+)</name>
        <dbReference type="ChEBI" id="CHEBI:29105"/>
    </cofactor>
</comment>
<keyword evidence="9 15" id="KW-0548">Nucleotidyltransferase</keyword>
<name>A0ABS5Z1X7_9ACTN</name>
<evidence type="ECO:0000256" key="2">
    <source>
        <dbReference type="ARBA" id="ARBA00001947"/>
    </source>
</evidence>
<evidence type="ECO:0000256" key="11">
    <source>
        <dbReference type="ARBA" id="ARBA00022833"/>
    </source>
</evidence>
<evidence type="ECO:0000256" key="8">
    <source>
        <dbReference type="ARBA" id="ARBA00022679"/>
    </source>
</evidence>
<evidence type="ECO:0000259" key="18">
    <source>
        <dbReference type="Pfam" id="PF02744"/>
    </source>
</evidence>
<evidence type="ECO:0000313" key="20">
    <source>
        <dbReference type="Proteomes" id="UP001519654"/>
    </source>
</evidence>
<dbReference type="InterPro" id="IPR031330">
    <property type="entry name" value="Gly_Hdrlase_35_cat"/>
</dbReference>
<evidence type="ECO:0000256" key="13">
    <source>
        <dbReference type="ARBA" id="ARBA00023277"/>
    </source>
</evidence>
<dbReference type="PRINTS" id="PR00742">
    <property type="entry name" value="GLHYDRLASE35"/>
</dbReference>
<dbReference type="InterPro" id="IPR005849">
    <property type="entry name" value="GalP_Utransf_N"/>
</dbReference>
<evidence type="ECO:0000256" key="14">
    <source>
        <dbReference type="NCBIfam" id="TIGR00209"/>
    </source>
</evidence>
<feature type="domain" description="Glycoside hydrolase 35 catalytic" evidence="17">
    <location>
        <begin position="18"/>
        <end position="158"/>
    </location>
</feature>
<keyword evidence="12 15" id="KW-0299">Galactose metabolism</keyword>
<dbReference type="PANTHER" id="PTHR11943:SF1">
    <property type="entry name" value="GALACTOSE-1-PHOSPHATE URIDYLYLTRANSFERASE"/>
    <property type="match status" value="1"/>
</dbReference>
<gene>
    <name evidence="19" type="primary">galT</name>
    <name evidence="19" type="ORF">KOI35_33295</name>
</gene>
<dbReference type="InterPro" id="IPR019779">
    <property type="entry name" value="GalP_UDPtransf1_His-AS"/>
</dbReference>
<comment type="pathway">
    <text evidence="3 15">Carbohydrate metabolism; galactose metabolism.</text>
</comment>
<evidence type="ECO:0000259" key="16">
    <source>
        <dbReference type="Pfam" id="PF01087"/>
    </source>
</evidence>
<protein>
    <recommendedName>
        <fullName evidence="7 14">Galactose-1-phosphate uridylyltransferase</fullName>
        <ecNumber evidence="6 14">2.7.7.12</ecNumber>
    </recommendedName>
</protein>
<dbReference type="InterPro" id="IPR036265">
    <property type="entry name" value="HIT-like_sf"/>
</dbReference>
<dbReference type="PANTHER" id="PTHR11943">
    <property type="entry name" value="GALACTOSE-1-PHOSPHATE URIDYLYLTRANSFERASE"/>
    <property type="match status" value="1"/>
</dbReference>
<evidence type="ECO:0000256" key="6">
    <source>
        <dbReference type="ARBA" id="ARBA00012384"/>
    </source>
</evidence>
<dbReference type="SUPFAM" id="SSF51445">
    <property type="entry name" value="(Trans)glycosidases"/>
    <property type="match status" value="1"/>
</dbReference>
<evidence type="ECO:0000256" key="3">
    <source>
        <dbReference type="ARBA" id="ARBA00004947"/>
    </source>
</evidence>
<dbReference type="InterPro" id="IPR001937">
    <property type="entry name" value="GalP_UDPtransf1"/>
</dbReference>
<comment type="caution">
    <text evidence="19">The sequence shown here is derived from an EMBL/GenBank/DDBJ whole genome shotgun (WGS) entry which is preliminary data.</text>
</comment>
<feature type="domain" description="Galactose-1-phosphate uridyl transferase C-terminal" evidence="18">
    <location>
        <begin position="1008"/>
        <end position="1151"/>
    </location>
</feature>
<keyword evidence="11" id="KW-0862">Zinc</keyword>
<sequence length="1154" mass="123794">MSNDEDVRPGVALTSRALVRHGRPVIPVSGELHYSRVPRHRWAERLRQMRAGGITVVASYVFWLHHVGRRGEPRFDGNLDLAAFLDEVRAAGLDMVLRIGPWCHGESRNGGFPDWVQAAPVAHRTDDPAYLELVSEWFAVLASRIRGAELLGIQLENELYDQPGHLVTLKRLARSAGLTAPLWTATAWGGADLPAGEVLPLYGGYGDGFWVDAGAPWDPTFRDHFFFSHVWDDPGIGADLRRTPASAHPASLPPFFPPATCELGGGMATAYHRRPWPAALDVATIAHCKIGNGSAWQGYYMYAGGTNPPHAQESHATGYPNDMPPLGYDFHAPIGESGLLAASHAELRRQHAFLAAFGDRLAEMPSTLPAVRPHGVDDRTTMRYALRSDGDSGFLFLAWHQPHFPLATYRGAQFQVVLGTDTPGDASPGAGADAGVGVGSGVGVGAVVGASGEAVLTVPAVPVDIPAGTIACWPLRLAVGSGRLDWATASVLTVLPGEVPTLVLVAAEGVDVTYSVGGVVAAATPGLVPVQLGAFDLLVLPASVAGAIWVDEDGPRRRLLLSDDELRWGGDGRVSVHSTGVPDVRVYEPVTGEFVALRLDGREVGGDVGGLEVGGTGGSGFEAAADVVAVREAVGTVPVAYGKFDGRQSAPSPETFDELAAVYRLTVPERGGVDLVLRIDWAGDVGQLRVDGRAVTDRFWDGSAWTVNLRDAGWLPGAELTLHLLPLAAGSTVSLPTGARDRLLAADGQQLLALDAVRVLGRVTWHELGHRVRKTMRYMADGREIIYFDDTSLEVPRTAIDLRDLSLPEAQPEMRLDPLTGEWIAIAAHRNDRTYQPSADADPLAPTVPGGAPTEVAEAAYDVVVFENRFPAFSPRAANAGRDAAPMGVTGGGELAAWATGTLELIDGDPMWPVRPASGRTEVVCFSSEAEGSFGSLTPSRARTVIDAWADRTAALGRMPGVEHVFVFENRGREIGVTLPHPHGQIYAFPFVPPKVRRMLTRVASHPRLFAEILAAERRAGTRIVASSEHWTAYVPAAARWPVEVHIAPHRDVADLPGLTDDERDDLAVLYLDVLGRLDRYYEGPEPLPYISGVFQAPVREGRDLFRLHLQVFSVLRAPGKLKYLAGVESAMGSWISDTTPERVAERLRAVVAA</sequence>
<comment type="similarity">
    <text evidence="5 15">Belongs to the galactose-1-phosphate uridylyltransferase type 1 family.</text>
</comment>
<evidence type="ECO:0000256" key="1">
    <source>
        <dbReference type="ARBA" id="ARBA00001107"/>
    </source>
</evidence>
<dbReference type="Gene3D" id="3.20.20.80">
    <property type="entry name" value="Glycosidases"/>
    <property type="match status" value="1"/>
</dbReference>
<dbReference type="SUPFAM" id="SSF54197">
    <property type="entry name" value="HIT-like"/>
    <property type="match status" value="2"/>
</dbReference>
<keyword evidence="8 15" id="KW-0808">Transferase</keyword>
<evidence type="ECO:0000256" key="4">
    <source>
        <dbReference type="ARBA" id="ARBA00009809"/>
    </source>
</evidence>
<dbReference type="EMBL" id="JAHKKG010000011">
    <property type="protein sequence ID" value="MBU2668400.1"/>
    <property type="molecule type" value="Genomic_DNA"/>
</dbReference>
<keyword evidence="20" id="KW-1185">Reference proteome</keyword>
<organism evidence="19 20">
    <name type="scientific">Paractinoplanes bogorensis</name>
    <dbReference type="NCBI Taxonomy" id="1610840"/>
    <lineage>
        <taxon>Bacteria</taxon>
        <taxon>Bacillati</taxon>
        <taxon>Actinomycetota</taxon>
        <taxon>Actinomycetes</taxon>
        <taxon>Micromonosporales</taxon>
        <taxon>Micromonosporaceae</taxon>
        <taxon>Paractinoplanes</taxon>
    </lineage>
</organism>
<reference evidence="19 20" key="1">
    <citation type="submission" date="2021-06" db="EMBL/GenBank/DDBJ databases">
        <title>Actinoplanes lichenicola sp. nov., and Actinoplanes ovalisporus sp. nov., isolated from lichen in Thailand.</title>
        <authorList>
            <person name="Saeng-In P."/>
            <person name="Kanchanasin P."/>
            <person name="Yuki M."/>
            <person name="Kudo T."/>
            <person name="Ohkuma M."/>
            <person name="Phongsopitanun W."/>
            <person name="Tanasupawat S."/>
        </authorList>
    </citation>
    <scope>NUCLEOTIDE SEQUENCE [LARGE SCALE GENOMIC DNA]</scope>
    <source>
        <strain evidence="19 20">NBRC 110975</strain>
    </source>
</reference>
<evidence type="ECO:0000256" key="9">
    <source>
        <dbReference type="ARBA" id="ARBA00022695"/>
    </source>
</evidence>